<dbReference type="PROSITE" id="PS00523">
    <property type="entry name" value="SULFATASE_1"/>
    <property type="match status" value="1"/>
</dbReference>
<gene>
    <name evidence="6" type="ORF">I5907_13985</name>
</gene>
<comment type="caution">
    <text evidence="6">The sequence shown here is derived from an EMBL/GenBank/DDBJ whole genome shotgun (WGS) entry which is preliminary data.</text>
</comment>
<evidence type="ECO:0000313" key="6">
    <source>
        <dbReference type="EMBL" id="MBG9377348.1"/>
    </source>
</evidence>
<dbReference type="InterPro" id="IPR024607">
    <property type="entry name" value="Sulfatase_CS"/>
</dbReference>
<comment type="similarity">
    <text evidence="1">Belongs to the sulfatase family.</text>
</comment>
<dbReference type="Gene3D" id="3.40.720.10">
    <property type="entry name" value="Alkaline Phosphatase, subunit A"/>
    <property type="match status" value="1"/>
</dbReference>
<keyword evidence="4" id="KW-0106">Calcium</keyword>
<dbReference type="PANTHER" id="PTHR42693">
    <property type="entry name" value="ARYLSULFATASE FAMILY MEMBER"/>
    <property type="match status" value="1"/>
</dbReference>
<protein>
    <submittedName>
        <fullName evidence="6">Sulfatase-like hydrolase/transferase</fullName>
    </submittedName>
</protein>
<name>A0A931E8Z7_9BACT</name>
<dbReference type="PROSITE" id="PS51257">
    <property type="entry name" value="PROKAR_LIPOPROTEIN"/>
    <property type="match status" value="1"/>
</dbReference>
<dbReference type="GO" id="GO:0004065">
    <property type="term" value="F:arylsulfatase activity"/>
    <property type="evidence" value="ECO:0007669"/>
    <property type="project" value="TreeGrafter"/>
</dbReference>
<evidence type="ECO:0000256" key="3">
    <source>
        <dbReference type="ARBA" id="ARBA00022801"/>
    </source>
</evidence>
<keyword evidence="2" id="KW-0479">Metal-binding</keyword>
<dbReference type="InterPro" id="IPR017850">
    <property type="entry name" value="Alkaline_phosphatase_core_sf"/>
</dbReference>
<evidence type="ECO:0000256" key="1">
    <source>
        <dbReference type="ARBA" id="ARBA00008779"/>
    </source>
</evidence>
<reference evidence="6" key="1">
    <citation type="submission" date="2020-11" db="EMBL/GenBank/DDBJ databases">
        <title>Bacterial whole genome sequence for Panacibacter sp. DH6.</title>
        <authorList>
            <person name="Le V."/>
            <person name="Ko S."/>
            <person name="Ahn C.-Y."/>
            <person name="Oh H.-M."/>
        </authorList>
    </citation>
    <scope>NUCLEOTIDE SEQUENCE</scope>
    <source>
        <strain evidence="6">DH6</strain>
    </source>
</reference>
<dbReference type="PANTHER" id="PTHR42693:SF53">
    <property type="entry name" value="ENDO-4-O-SULFATASE"/>
    <property type="match status" value="1"/>
</dbReference>
<dbReference type="AlphaFoldDB" id="A0A931E8Z7"/>
<dbReference type="GO" id="GO:0046872">
    <property type="term" value="F:metal ion binding"/>
    <property type="evidence" value="ECO:0007669"/>
    <property type="project" value="UniProtKB-KW"/>
</dbReference>
<proteinExistence type="inferred from homology"/>
<evidence type="ECO:0000256" key="4">
    <source>
        <dbReference type="ARBA" id="ARBA00022837"/>
    </source>
</evidence>
<feature type="domain" description="Sulfatase N-terminal" evidence="5">
    <location>
        <begin position="38"/>
        <end position="342"/>
    </location>
</feature>
<sequence>MKKIAIFYCLILIGCEKVFNENITSVTNTAVGMVSNKPNVIIILADDIGYEIPTYTGGQSYSTPNIDFIARNGIQFCEMRATPLCSPSRVQLLTGKYNFRNYDNWGKINPDNYTVADLMKSAGYNTCITGKWQLGGADTSIVGCGFDKYLVWDPYTAGSGLGRGFQYRNPTLYENGILSTYTHDEYGEDIIRNYMFNFIDSINSIKKNFFCFWTPNLGHDPHLPTPDDPDYLTVAPVRANSDLKYYPSMIKYLDKEIGMLVNHLESIGATNTYIIFLGDNGTPQGIRSNWRGRTVNGGKNTALDHWGTHVPMVVYKKGIIPRIDSTLVDLTDVMATLAEATGQQLPTNDEFDGQSFWDQIRGVSNPSPRLWSFTYFYPQPITQPTNLTRWVEDKQFKLYDSSFAPSKKNNMYRIYTDSVERFPLKLIYPETQAKYDYFKHILDSLHN</sequence>
<organism evidence="6 7">
    <name type="scientific">Panacibacter microcysteis</name>
    <dbReference type="NCBI Taxonomy" id="2793269"/>
    <lineage>
        <taxon>Bacteria</taxon>
        <taxon>Pseudomonadati</taxon>
        <taxon>Bacteroidota</taxon>
        <taxon>Chitinophagia</taxon>
        <taxon>Chitinophagales</taxon>
        <taxon>Chitinophagaceae</taxon>
        <taxon>Panacibacter</taxon>
    </lineage>
</organism>
<accession>A0A931E8Z7</accession>
<keyword evidence="3 6" id="KW-0378">Hydrolase</keyword>
<evidence type="ECO:0000256" key="2">
    <source>
        <dbReference type="ARBA" id="ARBA00022723"/>
    </source>
</evidence>
<evidence type="ECO:0000313" key="7">
    <source>
        <dbReference type="Proteomes" id="UP000628448"/>
    </source>
</evidence>
<evidence type="ECO:0000259" key="5">
    <source>
        <dbReference type="Pfam" id="PF00884"/>
    </source>
</evidence>
<dbReference type="EMBL" id="JADWYR010000002">
    <property type="protein sequence ID" value="MBG9377348.1"/>
    <property type="molecule type" value="Genomic_DNA"/>
</dbReference>
<keyword evidence="7" id="KW-1185">Reference proteome</keyword>
<dbReference type="InterPro" id="IPR000917">
    <property type="entry name" value="Sulfatase_N"/>
</dbReference>
<dbReference type="Pfam" id="PF00884">
    <property type="entry name" value="Sulfatase"/>
    <property type="match status" value="1"/>
</dbReference>
<dbReference type="Proteomes" id="UP000628448">
    <property type="component" value="Unassembled WGS sequence"/>
</dbReference>
<dbReference type="InterPro" id="IPR050738">
    <property type="entry name" value="Sulfatase"/>
</dbReference>
<dbReference type="RefSeq" id="WP_196991435.1">
    <property type="nucleotide sequence ID" value="NZ_JADWYR010000002.1"/>
</dbReference>
<dbReference type="SUPFAM" id="SSF53649">
    <property type="entry name" value="Alkaline phosphatase-like"/>
    <property type="match status" value="1"/>
</dbReference>